<keyword evidence="4" id="KW-1185">Reference proteome</keyword>
<evidence type="ECO:0000256" key="2">
    <source>
        <dbReference type="ARBA" id="ARBA00023242"/>
    </source>
</evidence>
<organism evidence="3 4">
    <name type="scientific">Vermiconidia calcicola</name>
    <dbReference type="NCBI Taxonomy" id="1690605"/>
    <lineage>
        <taxon>Eukaryota</taxon>
        <taxon>Fungi</taxon>
        <taxon>Dikarya</taxon>
        <taxon>Ascomycota</taxon>
        <taxon>Pezizomycotina</taxon>
        <taxon>Dothideomycetes</taxon>
        <taxon>Dothideomycetidae</taxon>
        <taxon>Mycosphaerellales</taxon>
        <taxon>Extremaceae</taxon>
        <taxon>Vermiconidia</taxon>
    </lineage>
</organism>
<evidence type="ECO:0000256" key="1">
    <source>
        <dbReference type="ARBA" id="ARBA00004123"/>
    </source>
</evidence>
<dbReference type="Proteomes" id="UP001345827">
    <property type="component" value="Unassembled WGS sequence"/>
</dbReference>
<reference evidence="3 4" key="1">
    <citation type="submission" date="2023-06" db="EMBL/GenBank/DDBJ databases">
        <title>Black Yeasts Isolated from many extreme environments.</title>
        <authorList>
            <person name="Coleine C."/>
            <person name="Stajich J.E."/>
            <person name="Selbmann L."/>
        </authorList>
    </citation>
    <scope>NUCLEOTIDE SEQUENCE [LARGE SCALE GENOMIC DNA]</scope>
    <source>
        <strain evidence="3 4">CCFEE 5887</strain>
    </source>
</reference>
<gene>
    <name evidence="3" type="ORF">LTR25_007595</name>
</gene>
<dbReference type="PANTHER" id="PTHR37534:SF46">
    <property type="entry name" value="ZN(II)2CYS6 TRANSCRIPTION FACTOR (EUROFUNG)"/>
    <property type="match status" value="1"/>
</dbReference>
<dbReference type="InterPro" id="IPR021858">
    <property type="entry name" value="Fun_TF"/>
</dbReference>
<proteinExistence type="predicted"/>
<dbReference type="EMBL" id="JAXLQG010000014">
    <property type="protein sequence ID" value="KAK5532891.1"/>
    <property type="molecule type" value="Genomic_DNA"/>
</dbReference>
<dbReference type="PANTHER" id="PTHR37534">
    <property type="entry name" value="TRANSCRIPTIONAL ACTIVATOR PROTEIN UGA3"/>
    <property type="match status" value="1"/>
</dbReference>
<sequence length="488" mass="54779">MPKSHGSVRIDLDTSERASSELRWDQGIASRGHLKGQPATIIRPVSSPAARPATLTVEERGASQNASTTAISATDIAPRISPSWRYSMGTPSSTALCALLETQSTQQLLYHYRCLIASKLAWIDSVDNPWRSIILPMAMESPSLLFSILSMAAGDLSSKLSNASTPNDISTKSNIYRELAIKHLATELADYVTTTSINSLTPKGATITLAATLVLCNLEVKLPHSTLWPIHLRAARAVIHCCAINDHLSNATSDTHSFLLQKFHSMNAFASMSTFDDLEEASSDNLRHQHNNNNVFLEVLQIMQEVTRDQRRQMVNYHDVEPSVMDSCQEVRDKLSQARRKTTVLCREAIMTDSENTRSDLATIADMFYYAGLIYSHQLLALQCCPNQLGSWGSIILDKLDSLREVGSFCQNLLWPLFVAATEIPWDEERQTLLERRIQQIVELSGHWNGLRVLDFLRNFWKLRRVGRVNWIDLARDWAQRGESFIVI</sequence>
<name>A0AAV9Q466_9PEZI</name>
<accession>A0AAV9Q466</accession>
<comment type="caution">
    <text evidence="3">The sequence shown here is derived from an EMBL/GenBank/DDBJ whole genome shotgun (WGS) entry which is preliminary data.</text>
</comment>
<dbReference type="Pfam" id="PF11951">
    <property type="entry name" value="Fungal_trans_2"/>
    <property type="match status" value="1"/>
</dbReference>
<dbReference type="AlphaFoldDB" id="A0AAV9Q466"/>
<keyword evidence="2" id="KW-0539">Nucleus</keyword>
<evidence type="ECO:0000313" key="3">
    <source>
        <dbReference type="EMBL" id="KAK5532891.1"/>
    </source>
</evidence>
<comment type="subcellular location">
    <subcellularLocation>
        <location evidence="1">Nucleus</location>
    </subcellularLocation>
</comment>
<dbReference type="GO" id="GO:0005634">
    <property type="term" value="C:nucleus"/>
    <property type="evidence" value="ECO:0007669"/>
    <property type="project" value="UniProtKB-SubCell"/>
</dbReference>
<protein>
    <submittedName>
        <fullName evidence="3">Uncharacterized protein</fullName>
    </submittedName>
</protein>
<evidence type="ECO:0000313" key="4">
    <source>
        <dbReference type="Proteomes" id="UP001345827"/>
    </source>
</evidence>